<reference evidence="2 3" key="1">
    <citation type="journal article" date="2024" name="G3 (Bethesda)">
        <title>Genome assembly of Hibiscus sabdariffa L. provides insights into metabolisms of medicinal natural products.</title>
        <authorList>
            <person name="Kim T."/>
        </authorList>
    </citation>
    <scope>NUCLEOTIDE SEQUENCE [LARGE SCALE GENOMIC DNA]</scope>
    <source>
        <strain evidence="2">TK-2024</strain>
        <tissue evidence="2">Old leaves</tissue>
    </source>
</reference>
<dbReference type="EMBL" id="JBBPBM010000015">
    <property type="protein sequence ID" value="KAK8558560.1"/>
    <property type="molecule type" value="Genomic_DNA"/>
</dbReference>
<evidence type="ECO:0000313" key="3">
    <source>
        <dbReference type="Proteomes" id="UP001472677"/>
    </source>
</evidence>
<keyword evidence="3" id="KW-1185">Reference proteome</keyword>
<accession>A0ABR2ED31</accession>
<name>A0ABR2ED31_9ROSI</name>
<gene>
    <name evidence="2" type="ORF">V6N12_041861</name>
</gene>
<comment type="caution">
    <text evidence="2">The sequence shown here is derived from an EMBL/GenBank/DDBJ whole genome shotgun (WGS) entry which is preliminary data.</text>
</comment>
<evidence type="ECO:0000313" key="2">
    <source>
        <dbReference type="EMBL" id="KAK8558560.1"/>
    </source>
</evidence>
<feature type="region of interest" description="Disordered" evidence="1">
    <location>
        <begin position="1"/>
        <end position="21"/>
    </location>
</feature>
<feature type="compositionally biased region" description="Basic and acidic residues" evidence="1">
    <location>
        <begin position="37"/>
        <end position="46"/>
    </location>
</feature>
<proteinExistence type="predicted"/>
<dbReference type="Proteomes" id="UP001472677">
    <property type="component" value="Unassembled WGS sequence"/>
</dbReference>
<sequence length="75" mass="8596">MPAKKNSTTPLTFNDDNVNNPYQQRLHTMSVAMQIAEKRKSDEKNREKRKSTLRGNGGRILRGKGLSKRDLIARQ</sequence>
<evidence type="ECO:0000256" key="1">
    <source>
        <dbReference type="SAM" id="MobiDB-lite"/>
    </source>
</evidence>
<organism evidence="2 3">
    <name type="scientific">Hibiscus sabdariffa</name>
    <name type="common">roselle</name>
    <dbReference type="NCBI Taxonomy" id="183260"/>
    <lineage>
        <taxon>Eukaryota</taxon>
        <taxon>Viridiplantae</taxon>
        <taxon>Streptophyta</taxon>
        <taxon>Embryophyta</taxon>
        <taxon>Tracheophyta</taxon>
        <taxon>Spermatophyta</taxon>
        <taxon>Magnoliopsida</taxon>
        <taxon>eudicotyledons</taxon>
        <taxon>Gunneridae</taxon>
        <taxon>Pentapetalae</taxon>
        <taxon>rosids</taxon>
        <taxon>malvids</taxon>
        <taxon>Malvales</taxon>
        <taxon>Malvaceae</taxon>
        <taxon>Malvoideae</taxon>
        <taxon>Hibiscus</taxon>
    </lineage>
</organism>
<protein>
    <submittedName>
        <fullName evidence="2">Uncharacterized protein</fullName>
    </submittedName>
</protein>
<feature type="region of interest" description="Disordered" evidence="1">
    <location>
        <begin position="37"/>
        <end position="75"/>
    </location>
</feature>